<proteinExistence type="predicted"/>
<evidence type="ECO:0000256" key="1">
    <source>
        <dbReference type="SAM" id="SignalP"/>
    </source>
</evidence>
<evidence type="ECO:0000313" key="2">
    <source>
        <dbReference type="EMBL" id="CAD8874182.1"/>
    </source>
</evidence>
<protein>
    <recommendedName>
        <fullName evidence="4">Bulb-type lectin domain-containing protein</fullName>
    </recommendedName>
</protein>
<name>A0A6U5DGD4_9STRA</name>
<keyword evidence="1" id="KW-0732">Signal</keyword>
<dbReference type="AlphaFoldDB" id="A0A6U5DGD4"/>
<gene>
    <name evidence="2" type="ORF">CHYS00102_LOCUS1345</name>
    <name evidence="3" type="ORF">CHYS00102_LOCUS1349</name>
</gene>
<organism evidence="2">
    <name type="scientific">Corethron hystrix</name>
    <dbReference type="NCBI Taxonomy" id="216773"/>
    <lineage>
        <taxon>Eukaryota</taxon>
        <taxon>Sar</taxon>
        <taxon>Stramenopiles</taxon>
        <taxon>Ochrophyta</taxon>
        <taxon>Bacillariophyta</taxon>
        <taxon>Coscinodiscophyceae</taxon>
        <taxon>Corethrophycidae</taxon>
        <taxon>Corethrales</taxon>
        <taxon>Corethraceae</taxon>
        <taxon>Corethron</taxon>
    </lineage>
</organism>
<evidence type="ECO:0000313" key="3">
    <source>
        <dbReference type="EMBL" id="CAD8874186.1"/>
    </source>
</evidence>
<reference evidence="2" key="1">
    <citation type="submission" date="2021-01" db="EMBL/GenBank/DDBJ databases">
        <authorList>
            <person name="Corre E."/>
            <person name="Pelletier E."/>
            <person name="Niang G."/>
            <person name="Scheremetjew M."/>
            <person name="Finn R."/>
            <person name="Kale V."/>
            <person name="Holt S."/>
            <person name="Cochrane G."/>
            <person name="Meng A."/>
            <person name="Brown T."/>
            <person name="Cohen L."/>
        </authorList>
    </citation>
    <scope>NUCLEOTIDE SEQUENCE</scope>
    <source>
        <strain evidence="2">308</strain>
    </source>
</reference>
<accession>A0A6U5DGD4</accession>
<sequence>MKFHSFILEFAVVTEAFYYASALSVSDGFANNRDQVPVLGRGYSASTNTLMGTCMSANLSGPPSFDYDYEFVPVGSTTSANPNWQTDWARATSSLSVSARRALDQMVVSDMGVTTEVTYQAYNIARMVGYMYNVVIDEGNSPISDDARELLGRGDFIAFIQACGPYYIKSIQRRKELITVFNHEKASGSLTTVEARNSLGQLIQMDVSGTTPTPRFNRVSTTATGELKQVELSPDGSIVLATTSQEKLWQKDDGGMTGRWLDNLASSRSGDRRGGRQNRWKTMVADDDGKYVYAVTPWWRTYRKNINECDNCWEYMYNWYNIEDMAISGDGKQIYIKRPTYSYKWTMHYTESGRRGWLKGRLVKFSMNYDASDLYGIDHSGQMWYAGGTSHPKRLFERLDDPGWGPMMPGWVTSPQRFWYYRRGMHKIRHGWNTDEQCLRACNERPGAEGCMNGSQWWSTYWRGCFVFVGDRGFGIGNGYWYPNQWPNGGYKSWKINPPTRQWKSVSVNGDGSKVFGLDTNDRIWVKEGGHNQPWNEFSMEGVTTTGFDHITQSADGKNIALVGSGGLYHLGYPARTSSTTTSIDSETLTITVLGFGLALSQENRGSLVAKSFEEYNQLMTFGMESMLNEYTGLVQAVDVQLWATNPSFYANAQLDVAVERTVCYSLESRRCAGKRCMLGGDLVNCQSTCYYLTTTPDNFEAHDCRDGVTCRTSSCLDISGNVQNDASGENEKVFQYVSTTEVDCLGDNFYNQFATFEDTFVETGITTREKSSCTDASPATYRTEIVEFPPNLKVIIFSENAEHVANSDAVVRQMFTILEVLSQCIGFLNALPLNELNLYWVENQRVPIAYSVYDSTDISLYNNPSGTVFGPSSYESPLAAAGLKKLLNGYDPSSGGLQRFLYGREIERFMKYVQGYYTPCLNALTADDMEFSGGTLFTKHWIEIDECAKPLCLIRGTTFNSETGNCEFTAVHTEAYDPTAAVDVPYAVGTFCQPRLYRAINGIETPEITNPTGESTVRRRRLTEEYKSILDVSDETDSDAVQNNPTVTGRRLTEEYKSILDVSDETDSDAVQNNFIRRRLVDDLGVEGDNILADETNNHVRRRLVNVPDGEGDSGTE</sequence>
<evidence type="ECO:0008006" key="4">
    <source>
        <dbReference type="Google" id="ProtNLM"/>
    </source>
</evidence>
<feature type="signal peptide" evidence="1">
    <location>
        <begin position="1"/>
        <end position="22"/>
    </location>
</feature>
<dbReference type="EMBL" id="HBFR01002087">
    <property type="protein sequence ID" value="CAD8874182.1"/>
    <property type="molecule type" value="Transcribed_RNA"/>
</dbReference>
<feature type="chain" id="PRO_5036192164" description="Bulb-type lectin domain-containing protein" evidence="1">
    <location>
        <begin position="23"/>
        <end position="1118"/>
    </location>
</feature>
<dbReference type="EMBL" id="HBFR01002091">
    <property type="protein sequence ID" value="CAD8874186.1"/>
    <property type="molecule type" value="Transcribed_RNA"/>
</dbReference>